<dbReference type="InterPro" id="IPR011990">
    <property type="entry name" value="TPR-like_helical_dom_sf"/>
</dbReference>
<dbReference type="InParanoid" id="A0A2P5EFL3"/>
<organism evidence="3 4">
    <name type="scientific">Trema orientale</name>
    <name type="common">Charcoal tree</name>
    <name type="synonym">Celtis orientalis</name>
    <dbReference type="NCBI Taxonomy" id="63057"/>
    <lineage>
        <taxon>Eukaryota</taxon>
        <taxon>Viridiplantae</taxon>
        <taxon>Streptophyta</taxon>
        <taxon>Embryophyta</taxon>
        <taxon>Tracheophyta</taxon>
        <taxon>Spermatophyta</taxon>
        <taxon>Magnoliopsida</taxon>
        <taxon>eudicotyledons</taxon>
        <taxon>Gunneridae</taxon>
        <taxon>Pentapetalae</taxon>
        <taxon>rosids</taxon>
        <taxon>fabids</taxon>
        <taxon>Rosales</taxon>
        <taxon>Cannabaceae</taxon>
        <taxon>Trema</taxon>
    </lineage>
</organism>
<keyword evidence="1" id="KW-0677">Repeat</keyword>
<dbReference type="AlphaFoldDB" id="A0A2P5EFL3"/>
<dbReference type="STRING" id="63057.A0A2P5EFL3"/>
<evidence type="ECO:0000256" key="2">
    <source>
        <dbReference type="PROSITE-ProRule" id="PRU00708"/>
    </source>
</evidence>
<dbReference type="Pfam" id="PF13041">
    <property type="entry name" value="PPR_2"/>
    <property type="match status" value="1"/>
</dbReference>
<feature type="repeat" description="PPR" evidence="2">
    <location>
        <begin position="35"/>
        <end position="69"/>
    </location>
</feature>
<evidence type="ECO:0000313" key="4">
    <source>
        <dbReference type="Proteomes" id="UP000237000"/>
    </source>
</evidence>
<dbReference type="InterPro" id="IPR002885">
    <property type="entry name" value="PPR_rpt"/>
</dbReference>
<dbReference type="GO" id="GO:0009451">
    <property type="term" value="P:RNA modification"/>
    <property type="evidence" value="ECO:0007669"/>
    <property type="project" value="InterPro"/>
</dbReference>
<comment type="caution">
    <text evidence="3">The sequence shown here is derived from an EMBL/GenBank/DDBJ whole genome shotgun (WGS) entry which is preliminary data.</text>
</comment>
<evidence type="ECO:0000313" key="3">
    <source>
        <dbReference type="EMBL" id="PON84304.1"/>
    </source>
</evidence>
<dbReference type="PANTHER" id="PTHR47926">
    <property type="entry name" value="PENTATRICOPEPTIDE REPEAT-CONTAINING PROTEIN"/>
    <property type="match status" value="1"/>
</dbReference>
<dbReference type="Pfam" id="PF20431">
    <property type="entry name" value="E_motif"/>
    <property type="match status" value="1"/>
</dbReference>
<dbReference type="Pfam" id="PF01535">
    <property type="entry name" value="PPR"/>
    <property type="match status" value="1"/>
</dbReference>
<accession>A0A2P5EFL3</accession>
<dbReference type="PANTHER" id="PTHR47926:SF452">
    <property type="entry name" value="PENTATRICOPEPTIDE REPEAT-CONTAINING PROTEIN"/>
    <property type="match status" value="1"/>
</dbReference>
<dbReference type="EMBL" id="JXTC01000164">
    <property type="protein sequence ID" value="PON84304.1"/>
    <property type="molecule type" value="Genomic_DNA"/>
</dbReference>
<sequence length="184" mass="20749">MSWTTLICGAARHGYSEEAFSLFELMQKEGVIRPNELTFTGILSACVHTGLVEEGQKFFRMIQECGLELRIQHYGCMVDLFGKAGLVQEAYDVIQTMKLEPNVVVWSSFLSTCKVHKKYEMAEKVTEKVLGIVKPDNDGGIYTLIRDFYALGGKWDDAERVKKLMVDQNVRQYKGSSFVGSGRS</sequence>
<dbReference type="InterPro" id="IPR046960">
    <property type="entry name" value="PPR_At4g14850-like_plant"/>
</dbReference>
<dbReference type="Proteomes" id="UP000237000">
    <property type="component" value="Unassembled WGS sequence"/>
</dbReference>
<evidence type="ECO:0000256" key="1">
    <source>
        <dbReference type="ARBA" id="ARBA00022737"/>
    </source>
</evidence>
<dbReference type="PROSITE" id="PS51375">
    <property type="entry name" value="PPR"/>
    <property type="match status" value="2"/>
</dbReference>
<dbReference type="FunFam" id="1.25.40.10:FF:000790">
    <property type="entry name" value="Pentatricopeptide repeat-containing protein"/>
    <property type="match status" value="1"/>
</dbReference>
<keyword evidence="4" id="KW-1185">Reference proteome</keyword>
<dbReference type="InterPro" id="IPR046848">
    <property type="entry name" value="E_motif"/>
</dbReference>
<dbReference type="GO" id="GO:0003723">
    <property type="term" value="F:RNA binding"/>
    <property type="evidence" value="ECO:0007669"/>
    <property type="project" value="InterPro"/>
</dbReference>
<dbReference type="OrthoDB" id="185373at2759"/>
<proteinExistence type="predicted"/>
<dbReference type="Gene3D" id="1.25.40.10">
    <property type="entry name" value="Tetratricopeptide repeat domain"/>
    <property type="match status" value="1"/>
</dbReference>
<name>A0A2P5EFL3_TREOI</name>
<dbReference type="NCBIfam" id="TIGR00756">
    <property type="entry name" value="PPR"/>
    <property type="match status" value="1"/>
</dbReference>
<protein>
    <submittedName>
        <fullName evidence="3">Pentatricopeptide repeat</fullName>
    </submittedName>
</protein>
<reference evidence="4" key="1">
    <citation type="submission" date="2016-06" db="EMBL/GenBank/DDBJ databases">
        <title>Parallel loss of symbiosis genes in relatives of nitrogen-fixing non-legume Parasponia.</title>
        <authorList>
            <person name="Van Velzen R."/>
            <person name="Holmer R."/>
            <person name="Bu F."/>
            <person name="Rutten L."/>
            <person name="Van Zeijl A."/>
            <person name="Liu W."/>
            <person name="Santuari L."/>
            <person name="Cao Q."/>
            <person name="Sharma T."/>
            <person name="Shen D."/>
            <person name="Roswanjaya Y."/>
            <person name="Wardhani T."/>
            <person name="Kalhor M.S."/>
            <person name="Jansen J."/>
            <person name="Van den Hoogen J."/>
            <person name="Gungor B."/>
            <person name="Hartog M."/>
            <person name="Hontelez J."/>
            <person name="Verver J."/>
            <person name="Yang W.-C."/>
            <person name="Schijlen E."/>
            <person name="Repin R."/>
            <person name="Schilthuizen M."/>
            <person name="Schranz E."/>
            <person name="Heidstra R."/>
            <person name="Miyata K."/>
            <person name="Fedorova E."/>
            <person name="Kohlen W."/>
            <person name="Bisseling T."/>
            <person name="Smit S."/>
            <person name="Geurts R."/>
        </authorList>
    </citation>
    <scope>NUCLEOTIDE SEQUENCE [LARGE SCALE GENOMIC DNA]</scope>
    <source>
        <strain evidence="4">cv. RG33-2</strain>
    </source>
</reference>
<gene>
    <name evidence="3" type="ORF">TorRG33x02_198690</name>
</gene>
<feature type="repeat" description="PPR" evidence="2">
    <location>
        <begin position="1"/>
        <end position="33"/>
    </location>
</feature>